<dbReference type="SUPFAM" id="SSF51905">
    <property type="entry name" value="FAD/NAD(P)-binding domain"/>
    <property type="match status" value="1"/>
</dbReference>
<dbReference type="PANTHER" id="PTHR43422">
    <property type="entry name" value="THIAMINE THIAZOLE SYNTHASE"/>
    <property type="match status" value="1"/>
</dbReference>
<dbReference type="Proteomes" id="UP000675409">
    <property type="component" value="Unassembled WGS sequence"/>
</dbReference>
<keyword evidence="1" id="KW-0503">Monooxygenase</keyword>
<dbReference type="RefSeq" id="WP_201845455.1">
    <property type="nucleotide sequence ID" value="NZ_JABBYC010000004.1"/>
</dbReference>
<sequence length="437" mass="47118">MSRRALVLGGSIAGLLAARALADHVEEVVIVERDDVVGVRGVRKGVPQGSHVHGLLARGQQSLEDYFPGFTEEARAAGVPTADLGELRWFFNGKRLAPATTGLTCVSADRPVLEHLIRERVRAVPNVTLREGEEVSSLAFDDAGRTVLGAMVAPRGTDRCTMVQADVVVDALGRGSPVARWLHDAGYDRPEEETVKIDLSYTSRHYEFDDESVLRGDMSINPVSCPQFPRGAFFSRVQDGGSLVSLTGVMGDHPTTDEAGFMAWARSMEVPDVHEVMAAGRPVDDPVQFRFPKSIRRRFDRMSDFPAHLLIVGDAMCSFNPVYGQGMTVAALESELIGRLASEGEISGEEYFARAAELLDGPWAASTGGDFAFLGTELPAEVQEANAFIAQVQEAAAHDPVVTRAFMRVTGLVDPPGTLASDEIAERVLAPNPMGMS</sequence>
<dbReference type="PANTHER" id="PTHR43422:SF3">
    <property type="entry name" value="THIAMINE THIAZOLE SYNTHASE"/>
    <property type="match status" value="1"/>
</dbReference>
<accession>A0ABS1LHC7</accession>
<reference evidence="1 2" key="1">
    <citation type="journal article" date="2021" name="Arch. Microbiol.">
        <title>Myceligenerans indicum sp. nov., an actinobacterium isolated from mangrove sediment of Sundarbans, India.</title>
        <authorList>
            <person name="Asha K."/>
            <person name="Bhadury P."/>
        </authorList>
    </citation>
    <scope>NUCLEOTIDE SEQUENCE [LARGE SCALE GENOMIC DNA]</scope>
    <source>
        <strain evidence="1 2">I2</strain>
    </source>
</reference>
<evidence type="ECO:0000313" key="1">
    <source>
        <dbReference type="EMBL" id="MBL0885626.1"/>
    </source>
</evidence>
<organism evidence="1 2">
    <name type="scientific">Myceligenerans indicum</name>
    <dbReference type="NCBI Taxonomy" id="2593663"/>
    <lineage>
        <taxon>Bacteria</taxon>
        <taxon>Bacillati</taxon>
        <taxon>Actinomycetota</taxon>
        <taxon>Actinomycetes</taxon>
        <taxon>Micrococcales</taxon>
        <taxon>Promicromonosporaceae</taxon>
        <taxon>Myceligenerans</taxon>
    </lineage>
</organism>
<dbReference type="GO" id="GO:0004497">
    <property type="term" value="F:monooxygenase activity"/>
    <property type="evidence" value="ECO:0007669"/>
    <property type="project" value="UniProtKB-KW"/>
</dbReference>
<dbReference type="Gene3D" id="3.50.50.60">
    <property type="entry name" value="FAD/NAD(P)-binding domain"/>
    <property type="match status" value="1"/>
</dbReference>
<gene>
    <name evidence="1" type="ORF">HGK34_04900</name>
</gene>
<keyword evidence="1" id="KW-0560">Oxidoreductase</keyword>
<dbReference type="EMBL" id="JABBYC010000004">
    <property type="protein sequence ID" value="MBL0885626.1"/>
    <property type="molecule type" value="Genomic_DNA"/>
</dbReference>
<keyword evidence="2" id="KW-1185">Reference proteome</keyword>
<proteinExistence type="predicted"/>
<protein>
    <submittedName>
        <fullName evidence="1">FAD-binding monooxygenase</fullName>
    </submittedName>
</protein>
<name>A0ABS1LHC7_9MICO</name>
<dbReference type="InterPro" id="IPR036188">
    <property type="entry name" value="FAD/NAD-bd_sf"/>
</dbReference>
<comment type="caution">
    <text evidence="1">The sequence shown here is derived from an EMBL/GenBank/DDBJ whole genome shotgun (WGS) entry which is preliminary data.</text>
</comment>
<evidence type="ECO:0000313" key="2">
    <source>
        <dbReference type="Proteomes" id="UP000675409"/>
    </source>
</evidence>